<dbReference type="InterPro" id="IPR037069">
    <property type="entry name" value="AcylCoA_DH/ox_N_sf"/>
</dbReference>
<dbReference type="GO" id="GO:0003995">
    <property type="term" value="F:acyl-CoA dehydrogenase activity"/>
    <property type="evidence" value="ECO:0007669"/>
    <property type="project" value="TreeGrafter"/>
</dbReference>
<evidence type="ECO:0000256" key="5">
    <source>
        <dbReference type="ARBA" id="ARBA00023002"/>
    </source>
</evidence>
<feature type="domain" description="Acyl-CoA oxidase/dehydrogenase middle" evidence="8">
    <location>
        <begin position="158"/>
        <end position="253"/>
    </location>
</feature>
<keyword evidence="4 6" id="KW-0274">FAD</keyword>
<dbReference type="GO" id="GO:0050660">
    <property type="term" value="F:flavin adenine dinucleotide binding"/>
    <property type="evidence" value="ECO:0007669"/>
    <property type="project" value="InterPro"/>
</dbReference>
<dbReference type="Gene3D" id="1.20.140.10">
    <property type="entry name" value="Butyryl-CoA Dehydrogenase, subunit A, domain 3"/>
    <property type="match status" value="1"/>
</dbReference>
<dbReference type="InterPro" id="IPR006091">
    <property type="entry name" value="Acyl-CoA_Oxase/DH_mid-dom"/>
</dbReference>
<dbReference type="eggNOG" id="KOG0140">
    <property type="taxonomic scope" value="Eukaryota"/>
</dbReference>
<evidence type="ECO:0000259" key="8">
    <source>
        <dbReference type="Pfam" id="PF02770"/>
    </source>
</evidence>
<dbReference type="AlphaFoldDB" id="C1MTB5"/>
<keyword evidence="3 6" id="KW-0285">Flavoprotein</keyword>
<dbReference type="RefSeq" id="XP_003058836.1">
    <property type="nucleotide sequence ID" value="XM_003058790.1"/>
</dbReference>
<comment type="similarity">
    <text evidence="2 6">Belongs to the acyl-CoA dehydrogenase family.</text>
</comment>
<dbReference type="GO" id="GO:0005737">
    <property type="term" value="C:cytoplasm"/>
    <property type="evidence" value="ECO:0007669"/>
    <property type="project" value="TreeGrafter"/>
</dbReference>
<evidence type="ECO:0000313" key="10">
    <source>
        <dbReference type="EMBL" id="EEH57291.1"/>
    </source>
</evidence>
<keyword evidence="5 6" id="KW-0560">Oxidoreductase</keyword>
<accession>C1MTB5</accession>
<dbReference type="Pfam" id="PF02771">
    <property type="entry name" value="Acyl-CoA_dh_N"/>
    <property type="match status" value="1"/>
</dbReference>
<dbReference type="GO" id="GO:0033539">
    <property type="term" value="P:fatty acid beta-oxidation using acyl-CoA dehydrogenase"/>
    <property type="evidence" value="ECO:0007669"/>
    <property type="project" value="TreeGrafter"/>
</dbReference>
<dbReference type="OrthoDB" id="9988775at2759"/>
<dbReference type="InterPro" id="IPR009100">
    <property type="entry name" value="AcylCoA_DH/oxidase_NM_dom_sf"/>
</dbReference>
<name>C1MTB5_MICPC</name>
<evidence type="ECO:0000256" key="4">
    <source>
        <dbReference type="ARBA" id="ARBA00022827"/>
    </source>
</evidence>
<dbReference type="SUPFAM" id="SSF47203">
    <property type="entry name" value="Acyl-CoA dehydrogenase C-terminal domain-like"/>
    <property type="match status" value="1"/>
</dbReference>
<dbReference type="Proteomes" id="UP000001876">
    <property type="component" value="Unassembled WGS sequence"/>
</dbReference>
<evidence type="ECO:0000259" key="9">
    <source>
        <dbReference type="Pfam" id="PF02771"/>
    </source>
</evidence>
<dbReference type="SUPFAM" id="SSF56645">
    <property type="entry name" value="Acyl-CoA dehydrogenase NM domain-like"/>
    <property type="match status" value="1"/>
</dbReference>
<dbReference type="InterPro" id="IPR013786">
    <property type="entry name" value="AcylCoA_DH/ox_N"/>
</dbReference>
<dbReference type="PANTHER" id="PTHR48083">
    <property type="entry name" value="MEDIUM-CHAIN SPECIFIC ACYL-COA DEHYDROGENASE, MITOCHONDRIAL-RELATED"/>
    <property type="match status" value="1"/>
</dbReference>
<dbReference type="Gene3D" id="1.10.540.10">
    <property type="entry name" value="Acyl-CoA dehydrogenase/oxidase, N-terminal domain"/>
    <property type="match status" value="1"/>
</dbReference>
<dbReference type="Pfam" id="PF02770">
    <property type="entry name" value="Acyl-CoA_dh_M"/>
    <property type="match status" value="1"/>
</dbReference>
<evidence type="ECO:0000313" key="11">
    <source>
        <dbReference type="Proteomes" id="UP000001876"/>
    </source>
</evidence>
<feature type="domain" description="Acyl-CoA dehydrogenase/oxidase N-terminal" evidence="9">
    <location>
        <begin position="30"/>
        <end position="154"/>
    </location>
</feature>
<dbReference type="PANTHER" id="PTHR48083:SF28">
    <property type="entry name" value="ACYL-COA DEHYDROGENASE FAMILY PROTEIN (AFU_ORTHOLOGUE AFUA_6G10880)-RELATED"/>
    <property type="match status" value="1"/>
</dbReference>
<evidence type="ECO:0000256" key="6">
    <source>
        <dbReference type="RuleBase" id="RU362125"/>
    </source>
</evidence>
<dbReference type="GeneID" id="9683898"/>
<dbReference type="EMBL" id="GG663739">
    <property type="protein sequence ID" value="EEH57291.1"/>
    <property type="molecule type" value="Genomic_DNA"/>
</dbReference>
<feature type="domain" description="Acyl-CoA dehydrogenase/oxidase C-terminal" evidence="7">
    <location>
        <begin position="277"/>
        <end position="433"/>
    </location>
</feature>
<gene>
    <name evidence="10" type="ORF">MICPUCDRAFT_33501</name>
</gene>
<evidence type="ECO:0000259" key="7">
    <source>
        <dbReference type="Pfam" id="PF00441"/>
    </source>
</evidence>
<proteinExistence type="inferred from homology"/>
<dbReference type="InterPro" id="IPR046373">
    <property type="entry name" value="Acyl-CoA_Oxase/DH_mid-dom_sf"/>
</dbReference>
<protein>
    <submittedName>
        <fullName evidence="10">Predicted protein</fullName>
    </submittedName>
</protein>
<comment type="cofactor">
    <cofactor evidence="1 6">
        <name>FAD</name>
        <dbReference type="ChEBI" id="CHEBI:57692"/>
    </cofactor>
</comment>
<dbReference type="KEGG" id="mpp:MICPUCDRAFT_33501"/>
<dbReference type="InterPro" id="IPR009075">
    <property type="entry name" value="AcylCo_DH/oxidase_C"/>
</dbReference>
<organism evidence="11">
    <name type="scientific">Micromonas pusilla (strain CCMP1545)</name>
    <name type="common">Picoplanktonic green alga</name>
    <dbReference type="NCBI Taxonomy" id="564608"/>
    <lineage>
        <taxon>Eukaryota</taxon>
        <taxon>Viridiplantae</taxon>
        <taxon>Chlorophyta</taxon>
        <taxon>Mamiellophyceae</taxon>
        <taxon>Mamiellales</taxon>
        <taxon>Mamiellaceae</taxon>
        <taxon>Micromonas</taxon>
    </lineage>
</organism>
<dbReference type="Pfam" id="PF00441">
    <property type="entry name" value="Acyl-CoA_dh_1"/>
    <property type="match status" value="1"/>
</dbReference>
<evidence type="ECO:0000256" key="3">
    <source>
        <dbReference type="ARBA" id="ARBA00022630"/>
    </source>
</evidence>
<dbReference type="STRING" id="564608.C1MTB5"/>
<dbReference type="OMA" id="YNVERMM"/>
<evidence type="ECO:0000256" key="1">
    <source>
        <dbReference type="ARBA" id="ARBA00001974"/>
    </source>
</evidence>
<sequence>MAASRTEPFGEGVPFGDPSWYGKFNSPYYTKSHVEFRARVRAFVEREIFPNVHEWDEKKSLPLELYRKTYEAGILPGVVGAPWAGGMGNDLSVPAPERFDYFHELIILDEFGRCGSGGVLWGLLEGVHIGLPPVLNFGSEALRRRVGLNVLRGEKTICLCITEPWAGSDVANIRCVAKRSADGTKYVVSGEKKWITNGIWADYFTVAVRTGGPGMGGISLLVVEKTMKGVETKRMDCMGVWASGTTFVTFDDVEVPAENLIGEENQARSILHWSSYDRGFKYVMHNFNHERWGFVVQANRFARVCYEEAFKYAHRRRTFGKKLIEHPVIRAKLADMARQIDATHAMMETITYQMCTMTREESAKALAGVTALAKVQATKVFEYCAREAAQIFGGASYTRGGVGEKVERLYRDVRAYAIPGGSEEIMMDLGIRQAMKEWESAQARL</sequence>
<dbReference type="InterPro" id="IPR036250">
    <property type="entry name" value="AcylCo_DH-like_C"/>
</dbReference>
<reference evidence="10 11" key="1">
    <citation type="journal article" date="2009" name="Science">
        <title>Green evolution and dynamic adaptations revealed by genomes of the marine picoeukaryotes Micromonas.</title>
        <authorList>
            <person name="Worden A.Z."/>
            <person name="Lee J.H."/>
            <person name="Mock T."/>
            <person name="Rouze P."/>
            <person name="Simmons M.P."/>
            <person name="Aerts A.L."/>
            <person name="Allen A.E."/>
            <person name="Cuvelier M.L."/>
            <person name="Derelle E."/>
            <person name="Everett M.V."/>
            <person name="Foulon E."/>
            <person name="Grimwood J."/>
            <person name="Gundlach H."/>
            <person name="Henrissat B."/>
            <person name="Napoli C."/>
            <person name="McDonald S.M."/>
            <person name="Parker M.S."/>
            <person name="Rombauts S."/>
            <person name="Salamov A."/>
            <person name="Von Dassow P."/>
            <person name="Badger J.H."/>
            <person name="Coutinho P.M."/>
            <person name="Demir E."/>
            <person name="Dubchak I."/>
            <person name="Gentemann C."/>
            <person name="Eikrem W."/>
            <person name="Gready J.E."/>
            <person name="John U."/>
            <person name="Lanier W."/>
            <person name="Lindquist E.A."/>
            <person name="Lucas S."/>
            <person name="Mayer K.F."/>
            <person name="Moreau H."/>
            <person name="Not F."/>
            <person name="Otillar R."/>
            <person name="Panaud O."/>
            <person name="Pangilinan J."/>
            <person name="Paulsen I."/>
            <person name="Piegu B."/>
            <person name="Poliakov A."/>
            <person name="Robbens S."/>
            <person name="Schmutz J."/>
            <person name="Toulza E."/>
            <person name="Wyss T."/>
            <person name="Zelensky A."/>
            <person name="Zhou K."/>
            <person name="Armbrust E.V."/>
            <person name="Bhattacharya D."/>
            <person name="Goodenough U.W."/>
            <person name="Van de Peer Y."/>
            <person name="Grigoriev I.V."/>
        </authorList>
    </citation>
    <scope>NUCLEOTIDE SEQUENCE [LARGE SCALE GENOMIC DNA]</scope>
    <source>
        <strain evidence="10 11">CCMP1545</strain>
    </source>
</reference>
<keyword evidence="11" id="KW-1185">Reference proteome</keyword>
<evidence type="ECO:0000256" key="2">
    <source>
        <dbReference type="ARBA" id="ARBA00009347"/>
    </source>
</evidence>
<dbReference type="Gene3D" id="2.40.110.10">
    <property type="entry name" value="Butyryl-CoA Dehydrogenase, subunit A, domain 2"/>
    <property type="match status" value="1"/>
</dbReference>
<dbReference type="InterPro" id="IPR050741">
    <property type="entry name" value="Acyl-CoA_dehydrogenase"/>
</dbReference>